<sequence length="420" mass="48017">MDPSLRGICGVSLTRFLIRSLPDPVTEDLSFWRGIYPYLDRNLQSLVNSIGSPKLNSYNRSSFAKLLKSPLSLNLKHGINPVQVIKEEIKKSLIRTCDKIQNHIVKHAVMHSRDEEEPLYAFLESISPRFPRFLSEYKAGTYLGMTEGLVGLFQNSKTIRNIFSNQMKKEIDNLIVASEIQGIKSIVSIVKSSTNQSPGCWGCSSERADHLRSLSWGGQIIGATPATNWKLFLQEVNDHGLDLVYLVIGLRGKEREIKRIGRFFALMSWKLRDYFVITEYLIKLHFVPLFSGLTMADDLNTVMKKMLDTSNGQGLDSYEYITLANHIDYEKWNNHQRGEANDPVFRGMGQFLGYPNLITRTHEFFEKSLIYYNGRPDLMFVQNGRVYSRDPERPVCWNAGMVCWNGQMGVYRDYAIRGGA</sequence>
<dbReference type="PROSITE" id="PS50526">
    <property type="entry name" value="RDRP_SSRNA_NEG_NONSEG"/>
    <property type="match status" value="1"/>
</dbReference>
<evidence type="ECO:0000313" key="3">
    <source>
        <dbReference type="Proteomes" id="UP000663880"/>
    </source>
</evidence>
<keyword evidence="3" id="KW-1185">Reference proteome</keyword>
<evidence type="ECO:0000259" key="1">
    <source>
        <dbReference type="PROSITE" id="PS50526"/>
    </source>
</evidence>
<dbReference type="GO" id="GO:0003968">
    <property type="term" value="F:RNA-directed RNA polymerase activity"/>
    <property type="evidence" value="ECO:0007669"/>
    <property type="project" value="InterPro"/>
</dbReference>
<organism evidence="2 3">
    <name type="scientific">Pieris macdunnoughi</name>
    <dbReference type="NCBI Taxonomy" id="345717"/>
    <lineage>
        <taxon>Eukaryota</taxon>
        <taxon>Metazoa</taxon>
        <taxon>Ecdysozoa</taxon>
        <taxon>Arthropoda</taxon>
        <taxon>Hexapoda</taxon>
        <taxon>Insecta</taxon>
        <taxon>Pterygota</taxon>
        <taxon>Neoptera</taxon>
        <taxon>Endopterygota</taxon>
        <taxon>Lepidoptera</taxon>
        <taxon>Glossata</taxon>
        <taxon>Ditrysia</taxon>
        <taxon>Papilionoidea</taxon>
        <taxon>Pieridae</taxon>
        <taxon>Pierinae</taxon>
        <taxon>Pieris</taxon>
    </lineage>
</organism>
<proteinExistence type="predicted"/>
<dbReference type="AlphaFoldDB" id="A0A821X3Y8"/>
<feature type="domain" description="RdRp catalytic" evidence="1">
    <location>
        <begin position="321"/>
        <end position="420"/>
    </location>
</feature>
<name>A0A821X3Y8_9NEOP</name>
<dbReference type="OrthoDB" id="7473876at2759"/>
<gene>
    <name evidence="2" type="ORF">PMACD_LOCUS14245</name>
</gene>
<evidence type="ECO:0000313" key="2">
    <source>
        <dbReference type="EMBL" id="CAF4935698.1"/>
    </source>
</evidence>
<dbReference type="Proteomes" id="UP000663880">
    <property type="component" value="Unassembled WGS sequence"/>
</dbReference>
<accession>A0A821X3Y8</accession>
<dbReference type="GO" id="GO:0005524">
    <property type="term" value="F:ATP binding"/>
    <property type="evidence" value="ECO:0007669"/>
    <property type="project" value="InterPro"/>
</dbReference>
<dbReference type="EMBL" id="CAJOBZ010000064">
    <property type="protein sequence ID" value="CAF4935698.1"/>
    <property type="molecule type" value="Genomic_DNA"/>
</dbReference>
<dbReference type="GO" id="GO:0004482">
    <property type="term" value="F:mRNA 5'-cap (guanine-N7-)-methyltransferase activity"/>
    <property type="evidence" value="ECO:0007669"/>
    <property type="project" value="InterPro"/>
</dbReference>
<dbReference type="InterPro" id="IPR014023">
    <property type="entry name" value="Mononeg_RNA_pol_cat"/>
</dbReference>
<comment type="caution">
    <text evidence="2">The sequence shown here is derived from an EMBL/GenBank/DDBJ whole genome shotgun (WGS) entry which is preliminary data.</text>
</comment>
<protein>
    <recommendedName>
        <fullName evidence="1">RdRp catalytic domain-containing protein</fullName>
    </recommendedName>
</protein>
<reference evidence="2" key="1">
    <citation type="submission" date="2021-02" db="EMBL/GenBank/DDBJ databases">
        <authorList>
            <person name="Steward A R."/>
        </authorList>
    </citation>
    <scope>NUCLEOTIDE SEQUENCE</scope>
</reference>
<dbReference type="Pfam" id="PF00946">
    <property type="entry name" value="Mononeg_RNA_pol"/>
    <property type="match status" value="2"/>
</dbReference>